<organism evidence="12 13">
    <name type="scientific">Testicularia cyperi</name>
    <dbReference type="NCBI Taxonomy" id="1882483"/>
    <lineage>
        <taxon>Eukaryota</taxon>
        <taxon>Fungi</taxon>
        <taxon>Dikarya</taxon>
        <taxon>Basidiomycota</taxon>
        <taxon>Ustilaginomycotina</taxon>
        <taxon>Ustilaginomycetes</taxon>
        <taxon>Ustilaginales</taxon>
        <taxon>Anthracoideaceae</taxon>
        <taxon>Testicularia</taxon>
    </lineage>
</organism>
<dbReference type="Proteomes" id="UP000246740">
    <property type="component" value="Unassembled WGS sequence"/>
</dbReference>
<evidence type="ECO:0000256" key="6">
    <source>
        <dbReference type="ARBA" id="ARBA00022741"/>
    </source>
</evidence>
<dbReference type="EMBL" id="KZ819238">
    <property type="protein sequence ID" value="PWY96926.1"/>
    <property type="molecule type" value="Genomic_DNA"/>
</dbReference>
<protein>
    <recommendedName>
        <fullName evidence="3 10">Glutamate--cysteine ligase</fullName>
        <ecNumber evidence="3 10">6.3.2.2</ecNumber>
    </recommendedName>
    <alternativeName>
        <fullName evidence="9 10">Gamma-ECS</fullName>
    </alternativeName>
    <alternativeName>
        <fullName evidence="8 10">Gamma-glutamylcysteine synthetase</fullName>
    </alternativeName>
</protein>
<dbReference type="GO" id="GO:0006750">
    <property type="term" value="P:glutathione biosynthetic process"/>
    <property type="evidence" value="ECO:0007669"/>
    <property type="project" value="UniProtKB-UniRule"/>
</dbReference>
<evidence type="ECO:0000256" key="2">
    <source>
        <dbReference type="ARBA" id="ARBA00008100"/>
    </source>
</evidence>
<gene>
    <name evidence="12" type="ORF">BCV70DRAFT_101890</name>
</gene>
<dbReference type="Gene3D" id="1.10.8.960">
    <property type="match status" value="1"/>
</dbReference>
<dbReference type="AlphaFoldDB" id="A0A317XED7"/>
<comment type="catalytic activity">
    <reaction evidence="10">
        <text>L-cysteine + L-glutamate + ATP = gamma-L-glutamyl-L-cysteine + ADP + phosphate + H(+)</text>
        <dbReference type="Rhea" id="RHEA:13285"/>
        <dbReference type="ChEBI" id="CHEBI:15378"/>
        <dbReference type="ChEBI" id="CHEBI:29985"/>
        <dbReference type="ChEBI" id="CHEBI:30616"/>
        <dbReference type="ChEBI" id="CHEBI:35235"/>
        <dbReference type="ChEBI" id="CHEBI:43474"/>
        <dbReference type="ChEBI" id="CHEBI:58173"/>
        <dbReference type="ChEBI" id="CHEBI:456216"/>
        <dbReference type="EC" id="6.3.2.2"/>
    </reaction>
</comment>
<accession>A0A317XED7</accession>
<comment type="similarity">
    <text evidence="2 10">Belongs to the glutamate--cysteine ligase type 3 family.</text>
</comment>
<keyword evidence="13" id="KW-1185">Reference proteome</keyword>
<proteinExistence type="inferred from homology"/>
<keyword evidence="6 10" id="KW-0547">Nucleotide-binding</keyword>
<dbReference type="FunFam" id="3.30.590.50:FF:000001">
    <property type="entry name" value="Glutamate-cysteine ligase Gcs1"/>
    <property type="match status" value="1"/>
</dbReference>
<evidence type="ECO:0000256" key="1">
    <source>
        <dbReference type="ARBA" id="ARBA00005006"/>
    </source>
</evidence>
<feature type="region of interest" description="Disordered" evidence="11">
    <location>
        <begin position="320"/>
        <end position="348"/>
    </location>
</feature>
<evidence type="ECO:0000256" key="8">
    <source>
        <dbReference type="ARBA" id="ARBA00030585"/>
    </source>
</evidence>
<dbReference type="GO" id="GO:0004357">
    <property type="term" value="F:glutamate-cysteine ligase activity"/>
    <property type="evidence" value="ECO:0007669"/>
    <property type="project" value="UniProtKB-UniRule"/>
</dbReference>
<reference evidence="12 13" key="1">
    <citation type="journal article" date="2018" name="Mol. Biol. Evol.">
        <title>Broad Genomic Sampling Reveals a Smut Pathogenic Ancestry of the Fungal Clade Ustilaginomycotina.</title>
        <authorList>
            <person name="Kijpornyongpan T."/>
            <person name="Mondo S.J."/>
            <person name="Barry K."/>
            <person name="Sandor L."/>
            <person name="Lee J."/>
            <person name="Lipzen A."/>
            <person name="Pangilinan J."/>
            <person name="LaButti K."/>
            <person name="Hainaut M."/>
            <person name="Henrissat B."/>
            <person name="Grigoriev I.V."/>
            <person name="Spatafora J.W."/>
            <person name="Aime M.C."/>
        </authorList>
    </citation>
    <scope>NUCLEOTIDE SEQUENCE [LARGE SCALE GENOMIC DNA]</scope>
    <source>
        <strain evidence="12 13">MCA 3645</strain>
    </source>
</reference>
<feature type="compositionally biased region" description="Low complexity" evidence="11">
    <location>
        <begin position="534"/>
        <end position="551"/>
    </location>
</feature>
<dbReference type="InterPro" id="IPR014746">
    <property type="entry name" value="Gln_synth/guanido_kin_cat_dom"/>
</dbReference>
<dbReference type="OrthoDB" id="7939818at2759"/>
<keyword evidence="7 10" id="KW-0067">ATP-binding</keyword>
<dbReference type="Gene3D" id="3.30.590.50">
    <property type="match status" value="2"/>
</dbReference>
<dbReference type="UniPathway" id="UPA00142">
    <property type="reaction ID" value="UER00209"/>
</dbReference>
<comment type="pathway">
    <text evidence="1 10">Sulfur metabolism; glutathione biosynthesis; glutathione from L-cysteine and L-glutamate: step 1/2.</text>
</comment>
<sequence length="708" mass="79725">MGLLSLGTPMEWKDAQPLASHVRKHGIKQFLSLWNKIKDRRGDILLWGDEIEYIVVSFDEETQNAKLSLRQEEILKVLSASDQETRESAPGLAGQIPTFHPEFGRFMLESTPGSPYGASPKELRGVERNMRLRRQIARSHLKPNELPITLTSYPRLGVTDAPFTEPHYEANGNASRSLFLPDQLINPHARFPTLAANIRKRRGAKVAINMPIFKDTNTPSPFIDPSIPWDRNLFPEDAEAKAGAAKPDHIYMDAMGFGMGCCCLQVTFQACSVQEARTVYDQLIPVGPVMLALTAASPAYRGYLADVDCRWNVISAAVDDRTPQERGEPPLPLPGHTARGGLDRDAEKIPKSRYDSVDSYISQDPLNRREYNDNPLPINSEIKAQLREGGVDELLADHLAHLFIRDPLVIFSEMVDQDDETSTDHFENLQSTNWQTMRFKPPPPGGRIGWRVEFRSMEVQITDFENAAYSVFIVLLTRAILSFGLNFYMPLTKVDENMARAHKRGAVGTEKFWFRREVYRTRNRHASRSNSTDVSRNGSRAASRSGSGRVSPQSPMAGASASLATNGAFVNHAHTNGIEFDDEEYAEYTMDELMNGKGDEFPGLIQLVYNYLDSLNIDVETRCEIGLYLSLISQRASGKLMTTATWIREYVRNHPEYKHDSVVSQKINYDMIKQLDLIERGEVDAPGFLPKGYASRRKSQETKPELKI</sequence>
<dbReference type="STRING" id="1882483.A0A317XED7"/>
<dbReference type="SUPFAM" id="SSF55931">
    <property type="entry name" value="Glutamine synthetase/guanido kinase"/>
    <property type="match status" value="1"/>
</dbReference>
<dbReference type="GO" id="GO:0017109">
    <property type="term" value="C:glutamate-cysteine ligase complex"/>
    <property type="evidence" value="ECO:0007669"/>
    <property type="project" value="TreeGrafter"/>
</dbReference>
<keyword evidence="5 10" id="KW-0317">Glutathione biosynthesis</keyword>
<evidence type="ECO:0000256" key="3">
    <source>
        <dbReference type="ARBA" id="ARBA00012220"/>
    </source>
</evidence>
<dbReference type="EC" id="6.3.2.2" evidence="3 10"/>
<dbReference type="Pfam" id="PF03074">
    <property type="entry name" value="GCS"/>
    <property type="match status" value="1"/>
</dbReference>
<name>A0A317XED7_9BASI</name>
<dbReference type="PANTHER" id="PTHR11164">
    <property type="entry name" value="GLUTAMATE CYSTEINE LIGASE"/>
    <property type="match status" value="1"/>
</dbReference>
<keyword evidence="4 10" id="KW-0436">Ligase</keyword>
<dbReference type="PANTHER" id="PTHR11164:SF0">
    <property type="entry name" value="GLUTAMATE--CYSTEINE LIGASE CATALYTIC SUBUNIT"/>
    <property type="match status" value="1"/>
</dbReference>
<evidence type="ECO:0000256" key="7">
    <source>
        <dbReference type="ARBA" id="ARBA00022840"/>
    </source>
</evidence>
<dbReference type="FunFam" id="3.30.590.50:FF:000002">
    <property type="entry name" value="Glutamate--cysteine ligase catalytic subunit"/>
    <property type="match status" value="1"/>
</dbReference>
<feature type="region of interest" description="Disordered" evidence="11">
    <location>
        <begin position="524"/>
        <end position="559"/>
    </location>
</feature>
<evidence type="ECO:0000256" key="10">
    <source>
        <dbReference type="RuleBase" id="RU367135"/>
    </source>
</evidence>
<evidence type="ECO:0000256" key="11">
    <source>
        <dbReference type="SAM" id="MobiDB-lite"/>
    </source>
</evidence>
<evidence type="ECO:0000313" key="13">
    <source>
        <dbReference type="Proteomes" id="UP000246740"/>
    </source>
</evidence>
<evidence type="ECO:0000313" key="12">
    <source>
        <dbReference type="EMBL" id="PWY96926.1"/>
    </source>
</evidence>
<dbReference type="InParanoid" id="A0A317XED7"/>
<evidence type="ECO:0000256" key="4">
    <source>
        <dbReference type="ARBA" id="ARBA00022598"/>
    </source>
</evidence>
<dbReference type="FunCoup" id="A0A317XED7">
    <property type="interactions" value="182"/>
</dbReference>
<evidence type="ECO:0000256" key="5">
    <source>
        <dbReference type="ARBA" id="ARBA00022684"/>
    </source>
</evidence>
<dbReference type="InterPro" id="IPR004308">
    <property type="entry name" value="GCS"/>
</dbReference>
<evidence type="ECO:0000256" key="9">
    <source>
        <dbReference type="ARBA" id="ARBA00032122"/>
    </source>
</evidence>
<dbReference type="GO" id="GO:0005524">
    <property type="term" value="F:ATP binding"/>
    <property type="evidence" value="ECO:0007669"/>
    <property type="project" value="UniProtKB-UniRule"/>
</dbReference>